<reference evidence="2" key="1">
    <citation type="submission" date="2021-01" db="EMBL/GenBank/DDBJ databases">
        <title>Whole genome shotgun sequence of Planotetraspora silvatica NBRC 100141.</title>
        <authorList>
            <person name="Komaki H."/>
            <person name="Tamura T."/>
        </authorList>
    </citation>
    <scope>NUCLEOTIDE SEQUENCE</scope>
    <source>
        <strain evidence="2">NBRC 100141</strain>
    </source>
</reference>
<organism evidence="2 3">
    <name type="scientific">Planotetraspora silvatica</name>
    <dbReference type="NCBI Taxonomy" id="234614"/>
    <lineage>
        <taxon>Bacteria</taxon>
        <taxon>Bacillati</taxon>
        <taxon>Actinomycetota</taxon>
        <taxon>Actinomycetes</taxon>
        <taxon>Streptosporangiales</taxon>
        <taxon>Streptosporangiaceae</taxon>
        <taxon>Planotetraspora</taxon>
    </lineage>
</organism>
<name>A0A8J3XN28_9ACTN</name>
<feature type="compositionally biased region" description="Low complexity" evidence="1">
    <location>
        <begin position="79"/>
        <end position="98"/>
    </location>
</feature>
<evidence type="ECO:0000313" key="2">
    <source>
        <dbReference type="EMBL" id="GII48082.1"/>
    </source>
</evidence>
<evidence type="ECO:0000256" key="1">
    <source>
        <dbReference type="SAM" id="MobiDB-lite"/>
    </source>
</evidence>
<dbReference type="AlphaFoldDB" id="A0A8J3XN28"/>
<comment type="caution">
    <text evidence="2">The sequence shown here is derived from an EMBL/GenBank/DDBJ whole genome shotgun (WGS) entry which is preliminary data.</text>
</comment>
<accession>A0A8J3XN28</accession>
<gene>
    <name evidence="2" type="ORF">Psi02_45060</name>
</gene>
<dbReference type="EMBL" id="BOOQ01000029">
    <property type="protein sequence ID" value="GII48082.1"/>
    <property type="molecule type" value="Genomic_DNA"/>
</dbReference>
<dbReference type="Proteomes" id="UP000644610">
    <property type="component" value="Unassembled WGS sequence"/>
</dbReference>
<protein>
    <submittedName>
        <fullName evidence="2">Uncharacterized protein</fullName>
    </submittedName>
</protein>
<keyword evidence="3" id="KW-1185">Reference proteome</keyword>
<evidence type="ECO:0000313" key="3">
    <source>
        <dbReference type="Proteomes" id="UP000644610"/>
    </source>
</evidence>
<proteinExistence type="predicted"/>
<feature type="region of interest" description="Disordered" evidence="1">
    <location>
        <begin position="78"/>
        <end position="108"/>
    </location>
</feature>
<sequence>MYGTVCELVPLSALTVTLTVPVPAGVMAVNCVLEPTTTPEAAFPPNRTAVTLTNALPVIDTDVPPAVDPWFGVTPLTTGAMGPPNGGRAPPAGQAPGAHVMDGVVSRA</sequence>